<dbReference type="AlphaFoldDB" id="A0A381XWY3"/>
<evidence type="ECO:0008006" key="2">
    <source>
        <dbReference type="Google" id="ProtNLM"/>
    </source>
</evidence>
<protein>
    <recommendedName>
        <fullName evidence="2">DUF1501 domain-containing protein</fullName>
    </recommendedName>
</protein>
<gene>
    <name evidence="1" type="ORF">METZ01_LOCUS122069</name>
</gene>
<sequence length="406" mass="43314">MLRITSNQSVQNCEGSSRREFLRIGALGLGGLTLPQLLATRASAGESNDILTGKSVVMLNLQGGPTHIETFDPKMTAPGEYRAMFGETKTTLPGVTFGSHFPMLGKLAHKMAVVRSFAHGNGSHGSAAALVAAGGNPTKACMGSLYARLAGLNNTKTGLPNNTLVVPAAMGKRYKDLNAVPSRITSTGDLPKAYQAFDPSTGSNILNDMQLNLPDGRFEDRRGLLQRLDELKRYADNGGVAGASEFEQQAFEVILGGVSKVFDLSDEDPRWMERYDTGHIKIPKGLPKKKKNGKAIPGFSPEALGKQMMMARRLCEAGCGFVTVTNTGWDMHGNAFGVDDGMPILGPAVDKAVSAFIEDCEARGLSEKILLVITGEFGRTPRINSKGGRDHWGRLCTLAFAGGGLK</sequence>
<dbReference type="PANTHER" id="PTHR43737">
    <property type="entry name" value="BLL7424 PROTEIN"/>
    <property type="match status" value="1"/>
</dbReference>
<dbReference type="InterPro" id="IPR010869">
    <property type="entry name" value="DUF1501"/>
</dbReference>
<feature type="non-terminal residue" evidence="1">
    <location>
        <position position="406"/>
    </location>
</feature>
<name>A0A381XWY3_9ZZZZ</name>
<dbReference type="InterPro" id="IPR006311">
    <property type="entry name" value="TAT_signal"/>
</dbReference>
<accession>A0A381XWY3</accession>
<proteinExistence type="predicted"/>
<dbReference type="PROSITE" id="PS51318">
    <property type="entry name" value="TAT"/>
    <property type="match status" value="1"/>
</dbReference>
<dbReference type="EMBL" id="UINC01016663">
    <property type="protein sequence ID" value="SVA69215.1"/>
    <property type="molecule type" value="Genomic_DNA"/>
</dbReference>
<evidence type="ECO:0000313" key="1">
    <source>
        <dbReference type="EMBL" id="SVA69215.1"/>
    </source>
</evidence>
<dbReference type="PANTHER" id="PTHR43737:SF1">
    <property type="entry name" value="DUF1501 DOMAIN-CONTAINING PROTEIN"/>
    <property type="match status" value="1"/>
</dbReference>
<organism evidence="1">
    <name type="scientific">marine metagenome</name>
    <dbReference type="NCBI Taxonomy" id="408172"/>
    <lineage>
        <taxon>unclassified sequences</taxon>
        <taxon>metagenomes</taxon>
        <taxon>ecological metagenomes</taxon>
    </lineage>
</organism>
<reference evidence="1" key="1">
    <citation type="submission" date="2018-05" db="EMBL/GenBank/DDBJ databases">
        <authorList>
            <person name="Lanie J.A."/>
            <person name="Ng W.-L."/>
            <person name="Kazmierczak K.M."/>
            <person name="Andrzejewski T.M."/>
            <person name="Davidsen T.M."/>
            <person name="Wayne K.J."/>
            <person name="Tettelin H."/>
            <person name="Glass J.I."/>
            <person name="Rusch D."/>
            <person name="Podicherti R."/>
            <person name="Tsui H.-C.T."/>
            <person name="Winkler M.E."/>
        </authorList>
    </citation>
    <scope>NUCLEOTIDE SEQUENCE</scope>
</reference>
<dbReference type="Pfam" id="PF07394">
    <property type="entry name" value="DUF1501"/>
    <property type="match status" value="1"/>
</dbReference>